<protein>
    <submittedName>
        <fullName evidence="2">Uncharacterized protein</fullName>
    </submittedName>
</protein>
<keyword evidence="3" id="KW-1185">Reference proteome</keyword>
<proteinExistence type="predicted"/>
<dbReference type="PROSITE" id="PS51257">
    <property type="entry name" value="PROKAR_LIPOPROTEIN"/>
    <property type="match status" value="1"/>
</dbReference>
<accession>A0A1I4YU80</accession>
<name>A0A1I4YU80_CHROL</name>
<feature type="compositionally biased region" description="Low complexity" evidence="1">
    <location>
        <begin position="26"/>
        <end position="43"/>
    </location>
</feature>
<dbReference type="EMBL" id="FOVD01000003">
    <property type="protein sequence ID" value="SFN41517.1"/>
    <property type="molecule type" value="Genomic_DNA"/>
</dbReference>
<feature type="region of interest" description="Disordered" evidence="1">
    <location>
        <begin position="20"/>
        <end position="73"/>
    </location>
</feature>
<sequence length="73" mass="7898">MKSSIFIILGILMISCKNQETKNDTQADSTATSSYDSASVASTPPANQNDSTTYRKGADTLKQPIKQNDSIVR</sequence>
<organism evidence="2 3">
    <name type="scientific">Chryseobacterium oleae</name>
    <dbReference type="NCBI Taxonomy" id="491207"/>
    <lineage>
        <taxon>Bacteria</taxon>
        <taxon>Pseudomonadati</taxon>
        <taxon>Bacteroidota</taxon>
        <taxon>Flavobacteriia</taxon>
        <taxon>Flavobacteriales</taxon>
        <taxon>Weeksellaceae</taxon>
        <taxon>Chryseobacterium group</taxon>
        <taxon>Chryseobacterium</taxon>
    </lineage>
</organism>
<gene>
    <name evidence="2" type="ORF">SAMN05421594_2687</name>
</gene>
<evidence type="ECO:0000313" key="2">
    <source>
        <dbReference type="EMBL" id="SFN41517.1"/>
    </source>
</evidence>
<dbReference type="Proteomes" id="UP000198769">
    <property type="component" value="Unassembled WGS sequence"/>
</dbReference>
<dbReference type="AlphaFoldDB" id="A0A1I4YU80"/>
<evidence type="ECO:0000256" key="1">
    <source>
        <dbReference type="SAM" id="MobiDB-lite"/>
    </source>
</evidence>
<feature type="compositionally biased region" description="Polar residues" evidence="1">
    <location>
        <begin position="44"/>
        <end position="54"/>
    </location>
</feature>
<evidence type="ECO:0000313" key="3">
    <source>
        <dbReference type="Proteomes" id="UP000198769"/>
    </source>
</evidence>
<reference evidence="3" key="1">
    <citation type="submission" date="2016-10" db="EMBL/GenBank/DDBJ databases">
        <authorList>
            <person name="Varghese N."/>
            <person name="Submissions S."/>
        </authorList>
    </citation>
    <scope>NUCLEOTIDE SEQUENCE [LARGE SCALE GENOMIC DNA]</scope>
    <source>
        <strain evidence="3">DSM 25575</strain>
    </source>
</reference>